<organism evidence="1 2">
    <name type="scientific">Tritrichomonas musculus</name>
    <dbReference type="NCBI Taxonomy" id="1915356"/>
    <lineage>
        <taxon>Eukaryota</taxon>
        <taxon>Metamonada</taxon>
        <taxon>Parabasalia</taxon>
        <taxon>Tritrichomonadida</taxon>
        <taxon>Tritrichomonadidae</taxon>
        <taxon>Tritrichomonas</taxon>
    </lineage>
</organism>
<dbReference type="Proteomes" id="UP001470230">
    <property type="component" value="Unassembled WGS sequence"/>
</dbReference>
<dbReference type="EMBL" id="JAPFFF010000029">
    <property type="protein sequence ID" value="KAK8846453.1"/>
    <property type="molecule type" value="Genomic_DNA"/>
</dbReference>
<evidence type="ECO:0000313" key="2">
    <source>
        <dbReference type="Proteomes" id="UP001470230"/>
    </source>
</evidence>
<name>A0ABR2HH73_9EUKA</name>
<evidence type="ECO:0008006" key="3">
    <source>
        <dbReference type="Google" id="ProtNLM"/>
    </source>
</evidence>
<keyword evidence="2" id="KW-1185">Reference proteome</keyword>
<accession>A0ABR2HH73</accession>
<protein>
    <recommendedName>
        <fullName evidence="3">Initiator binding domain-containing protein</fullName>
    </recommendedName>
</protein>
<sequence>MHYSFCRQLYKANIMITIQDIHEKLEKILLNIHENKLKPPLGIDFRCIILATPLIFFPNEIKETYGSDYTKYCHEIKNIFDNSPKINRIPPKWLTPLNIRNEIYDLMDGNNTFDPDDMEKVIKFCI</sequence>
<evidence type="ECO:0000313" key="1">
    <source>
        <dbReference type="EMBL" id="KAK8846453.1"/>
    </source>
</evidence>
<gene>
    <name evidence="1" type="ORF">M9Y10_020475</name>
</gene>
<comment type="caution">
    <text evidence="1">The sequence shown here is derived from an EMBL/GenBank/DDBJ whole genome shotgun (WGS) entry which is preliminary data.</text>
</comment>
<reference evidence="1 2" key="1">
    <citation type="submission" date="2024-04" db="EMBL/GenBank/DDBJ databases">
        <title>Tritrichomonas musculus Genome.</title>
        <authorList>
            <person name="Alves-Ferreira E."/>
            <person name="Grigg M."/>
            <person name="Lorenzi H."/>
            <person name="Galac M."/>
        </authorList>
    </citation>
    <scope>NUCLEOTIDE SEQUENCE [LARGE SCALE GENOMIC DNA]</scope>
    <source>
        <strain evidence="1 2">EAF2021</strain>
    </source>
</reference>
<proteinExistence type="predicted"/>